<dbReference type="InterPro" id="IPR043426">
    <property type="entry name" value="MltB-like"/>
</dbReference>
<dbReference type="Gene3D" id="1.10.530.10">
    <property type="match status" value="1"/>
</dbReference>
<dbReference type="InterPro" id="IPR023346">
    <property type="entry name" value="Lysozyme-like_dom_sf"/>
</dbReference>
<dbReference type="PANTHER" id="PTHR30163:SF8">
    <property type="entry name" value="LYTIC MUREIN TRANSGLYCOSYLASE"/>
    <property type="match status" value="1"/>
</dbReference>
<feature type="domain" description="Transglycosylase SLT" evidence="2">
    <location>
        <begin position="32"/>
        <end position="238"/>
    </location>
</feature>
<dbReference type="SUPFAM" id="SSF53955">
    <property type="entry name" value="Lysozyme-like"/>
    <property type="match status" value="1"/>
</dbReference>
<proteinExistence type="predicted"/>
<dbReference type="AlphaFoldDB" id="A0A6S6QQ74"/>
<organism evidence="3 4">
    <name type="scientific">Terrihabitans soli</name>
    <dbReference type="NCBI Taxonomy" id="708113"/>
    <lineage>
        <taxon>Bacteria</taxon>
        <taxon>Pseudomonadati</taxon>
        <taxon>Pseudomonadota</taxon>
        <taxon>Alphaproteobacteria</taxon>
        <taxon>Hyphomicrobiales</taxon>
        <taxon>Terrihabitans</taxon>
    </lineage>
</organism>
<dbReference type="Gene3D" id="1.10.8.350">
    <property type="entry name" value="Bacterial muramidase"/>
    <property type="match status" value="1"/>
</dbReference>
<feature type="chain" id="PRO_5027970065" evidence="1">
    <location>
        <begin position="24"/>
        <end position="271"/>
    </location>
</feature>
<dbReference type="Proteomes" id="UP000515317">
    <property type="component" value="Chromosome"/>
</dbReference>
<accession>A0A6S6QQ74</accession>
<dbReference type="KEGG" id="tso:IZ6_24110"/>
<gene>
    <name evidence="3" type="ORF">IZ6_24110</name>
</gene>
<evidence type="ECO:0000259" key="2">
    <source>
        <dbReference type="Pfam" id="PF13406"/>
    </source>
</evidence>
<dbReference type="GO" id="GO:0008933">
    <property type="term" value="F:peptidoglycan lytic transglycosylase activity"/>
    <property type="evidence" value="ECO:0007669"/>
    <property type="project" value="TreeGrafter"/>
</dbReference>
<feature type="signal peptide" evidence="1">
    <location>
        <begin position="1"/>
        <end position="23"/>
    </location>
</feature>
<protein>
    <submittedName>
        <fullName evidence="3">Lytic transglycosylase</fullName>
    </submittedName>
</protein>
<dbReference type="InterPro" id="IPR031304">
    <property type="entry name" value="SLT_2"/>
</dbReference>
<dbReference type="PANTHER" id="PTHR30163">
    <property type="entry name" value="MEMBRANE-BOUND LYTIC MUREIN TRANSGLYCOSYLASE B"/>
    <property type="match status" value="1"/>
</dbReference>
<keyword evidence="4" id="KW-1185">Reference proteome</keyword>
<evidence type="ECO:0000313" key="3">
    <source>
        <dbReference type="EMBL" id="BCJ91676.1"/>
    </source>
</evidence>
<dbReference type="Pfam" id="PF13406">
    <property type="entry name" value="SLT_2"/>
    <property type="match status" value="1"/>
</dbReference>
<evidence type="ECO:0000256" key="1">
    <source>
        <dbReference type="SAM" id="SignalP"/>
    </source>
</evidence>
<keyword evidence="1" id="KW-0732">Signal</keyword>
<dbReference type="EMBL" id="AP023361">
    <property type="protein sequence ID" value="BCJ91676.1"/>
    <property type="molecule type" value="Genomic_DNA"/>
</dbReference>
<reference evidence="3 4" key="1">
    <citation type="submission" date="2020-08" db="EMBL/GenBank/DDBJ databases">
        <title>Genome sequence of Rhizobiales bacterium strain IZ6.</title>
        <authorList>
            <person name="Nakai R."/>
            <person name="Naganuma T."/>
        </authorList>
    </citation>
    <scope>NUCLEOTIDE SEQUENCE [LARGE SCALE GENOMIC DNA]</scope>
    <source>
        <strain evidence="3 4">IZ6</strain>
    </source>
</reference>
<sequence length="271" mass="28855">MTPSFKWLAAFCFILVATPSAMAAQCSPPGGFDAFIDAFQKEAAAKGVGKRGLSALDGLKLDNATLAFDRKVRAAFKGSFEQFAATRVTSARLNRAAGYLKSHAALFQRIESQYGVPGPVLVAIWGMETEFGGFVGNKPILPGLASLAYDCRRTDLFQRELLAAITIIDKGEMSAAELKGAGHGEIGQTQFLPSSYVKFAVDFDGNGKKDLIRSQADVLASTANYLRGYGWQKGGGWQEGSANFAALAGWNKSPNYQKAIALFATKVSGGS</sequence>
<dbReference type="RefSeq" id="WP_222875303.1">
    <property type="nucleotide sequence ID" value="NZ_AP023361.1"/>
</dbReference>
<name>A0A6S6QQ74_9HYPH</name>
<dbReference type="GO" id="GO:0009253">
    <property type="term" value="P:peptidoglycan catabolic process"/>
    <property type="evidence" value="ECO:0007669"/>
    <property type="project" value="TreeGrafter"/>
</dbReference>
<dbReference type="CDD" id="cd13399">
    <property type="entry name" value="Slt35-like"/>
    <property type="match status" value="1"/>
</dbReference>
<evidence type="ECO:0000313" key="4">
    <source>
        <dbReference type="Proteomes" id="UP000515317"/>
    </source>
</evidence>